<evidence type="ECO:0000256" key="1">
    <source>
        <dbReference type="ARBA" id="ARBA00022679"/>
    </source>
</evidence>
<dbReference type="InterPro" id="IPR045130">
    <property type="entry name" value="OFUT2-like"/>
</dbReference>
<gene>
    <name evidence="4" type="ORF">GSOID_T00019732001</name>
</gene>
<keyword evidence="1" id="KW-0808">Transferase</keyword>
<dbReference type="CDD" id="cd11296">
    <property type="entry name" value="O-FucT_like"/>
    <property type="match status" value="1"/>
</dbReference>
<accession>E4YUP3</accession>
<evidence type="ECO:0000256" key="3">
    <source>
        <dbReference type="ARBA" id="ARBA00023277"/>
    </source>
</evidence>
<evidence type="ECO:0000313" key="4">
    <source>
        <dbReference type="EMBL" id="CBY39182.1"/>
    </source>
</evidence>
<sequence>MFHVLDAEELSKLISIAEPSQVAKKCLKLDESGGTIRTGFKQNIPTERIDNLISYYGFENSNLNFFSKNLENDVTKKENLNSTSIANRFNYSQSCILQEHPFRNIVYDQTLWREIVRATPRPKYIRNAAKWIRNLLFGEDQFAALHWRYNQNDWGRHCGVENEWRSCPIFELGSKNPALFAEKLVKILSKKKISKLYIAAPPDQSRLVTIFKEEILKIERKFEVLVGIDALKLLQIRFPKCEFIKQHISNVFSIVEQEICFQSELFVRADQSTWSSNIREERDAFADENNSSETVALSEVLELELSSTRWNL</sequence>
<evidence type="ECO:0008006" key="5">
    <source>
        <dbReference type="Google" id="ProtNLM"/>
    </source>
</evidence>
<dbReference type="AlphaFoldDB" id="E4YUP3"/>
<evidence type="ECO:0000256" key="2">
    <source>
        <dbReference type="ARBA" id="ARBA00023253"/>
    </source>
</evidence>
<name>E4YUP3_OIKDI</name>
<dbReference type="Proteomes" id="UP000011014">
    <property type="component" value="Unassembled WGS sequence"/>
</dbReference>
<organism evidence="4">
    <name type="scientific">Oikopleura dioica</name>
    <name type="common">Tunicate</name>
    <dbReference type="NCBI Taxonomy" id="34765"/>
    <lineage>
        <taxon>Eukaryota</taxon>
        <taxon>Metazoa</taxon>
        <taxon>Chordata</taxon>
        <taxon>Tunicata</taxon>
        <taxon>Appendicularia</taxon>
        <taxon>Copelata</taxon>
        <taxon>Oikopleuridae</taxon>
        <taxon>Oikopleura</taxon>
    </lineage>
</organism>
<keyword evidence="3" id="KW-0119">Carbohydrate metabolism</keyword>
<dbReference type="Gene3D" id="3.40.50.11350">
    <property type="match status" value="1"/>
</dbReference>
<protein>
    <recommendedName>
        <fullName evidence="5">Peptide-O-fucosyltransferase</fullName>
    </recommendedName>
</protein>
<dbReference type="EMBL" id="FN655454">
    <property type="protein sequence ID" value="CBY39182.1"/>
    <property type="molecule type" value="Genomic_DNA"/>
</dbReference>
<proteinExistence type="predicted"/>
<dbReference type="GO" id="GO:0046922">
    <property type="term" value="F:peptide-O-fucosyltransferase activity"/>
    <property type="evidence" value="ECO:0007669"/>
    <property type="project" value="InterPro"/>
</dbReference>
<keyword evidence="2" id="KW-0294">Fucose metabolism</keyword>
<dbReference type="PANTHER" id="PTHR13398:SF0">
    <property type="entry name" value="GDP-FUCOSE PROTEIN O-FUCOSYLTRANSFERASE 2"/>
    <property type="match status" value="1"/>
</dbReference>
<reference evidence="4" key="1">
    <citation type="journal article" date="2010" name="Science">
        <title>Plasticity of animal genome architecture unmasked by rapid evolution of a pelagic tunicate.</title>
        <authorList>
            <person name="Denoeud F."/>
            <person name="Henriet S."/>
            <person name="Mungpakdee S."/>
            <person name="Aury J.M."/>
            <person name="Da Silva C."/>
            <person name="Brinkmann H."/>
            <person name="Mikhaleva J."/>
            <person name="Olsen L.C."/>
            <person name="Jubin C."/>
            <person name="Canestro C."/>
            <person name="Bouquet J.M."/>
            <person name="Danks G."/>
            <person name="Poulain J."/>
            <person name="Campsteijn C."/>
            <person name="Adamski M."/>
            <person name="Cross I."/>
            <person name="Yadetie F."/>
            <person name="Muffato M."/>
            <person name="Louis A."/>
            <person name="Butcher S."/>
            <person name="Tsagkogeorga G."/>
            <person name="Konrad A."/>
            <person name="Singh S."/>
            <person name="Jensen M.F."/>
            <person name="Cong E.H."/>
            <person name="Eikeseth-Otteraa H."/>
            <person name="Noel B."/>
            <person name="Anthouard V."/>
            <person name="Porcel B.M."/>
            <person name="Kachouri-Lafond R."/>
            <person name="Nishino A."/>
            <person name="Ugolini M."/>
            <person name="Chourrout P."/>
            <person name="Nishida H."/>
            <person name="Aasland R."/>
            <person name="Huzurbazar S."/>
            <person name="Westhof E."/>
            <person name="Delsuc F."/>
            <person name="Lehrach H."/>
            <person name="Reinhardt R."/>
            <person name="Weissenbach J."/>
            <person name="Roy S.W."/>
            <person name="Artiguenave F."/>
            <person name="Postlethwait J.H."/>
            <person name="Manak J.R."/>
            <person name="Thompson E.M."/>
            <person name="Jaillon O."/>
            <person name="Du Pasquier L."/>
            <person name="Boudinot P."/>
            <person name="Liberles D.A."/>
            <person name="Volff J.N."/>
            <person name="Philippe H."/>
            <person name="Lenhard B."/>
            <person name="Roest Crollius H."/>
            <person name="Wincker P."/>
            <person name="Chourrout D."/>
        </authorList>
    </citation>
    <scope>NUCLEOTIDE SEQUENCE [LARGE SCALE GENOMIC DNA]</scope>
</reference>
<dbReference type="PANTHER" id="PTHR13398">
    <property type="entry name" value="GDP-FUCOSE PROTEIN O-FUCOSYLTRANSFERASE 2"/>
    <property type="match status" value="1"/>
</dbReference>
<dbReference type="GO" id="GO:0006004">
    <property type="term" value="P:fucose metabolic process"/>
    <property type="evidence" value="ECO:0007669"/>
    <property type="project" value="UniProtKB-KW"/>
</dbReference>